<feature type="compositionally biased region" description="Basic and acidic residues" evidence="1">
    <location>
        <begin position="71"/>
        <end position="87"/>
    </location>
</feature>
<sequence length="96" mass="10796">MIACLSAVGLKDEATAWAFVRDEGLVRDAPGDREQFCEVVRELRENEITGPSPWAQISRELMNRGMTLKAAAERDPNAETARAHLEQWRASASRRK</sequence>
<evidence type="ECO:0000313" key="3">
    <source>
        <dbReference type="Proteomes" id="UP001291309"/>
    </source>
</evidence>
<evidence type="ECO:0000256" key="1">
    <source>
        <dbReference type="SAM" id="MobiDB-lite"/>
    </source>
</evidence>
<reference evidence="2 3" key="1">
    <citation type="submission" date="2023-12" db="EMBL/GenBank/DDBJ databases">
        <title>the genome sequence of Hyalangium sp. s54d21.</title>
        <authorList>
            <person name="Zhang X."/>
        </authorList>
    </citation>
    <scope>NUCLEOTIDE SEQUENCE [LARGE SCALE GENOMIC DNA]</scope>
    <source>
        <strain evidence="3">s54d21</strain>
    </source>
</reference>
<dbReference type="EMBL" id="JAXIVS010000005">
    <property type="protein sequence ID" value="MDY7228090.1"/>
    <property type="molecule type" value="Genomic_DNA"/>
</dbReference>
<proteinExistence type="predicted"/>
<dbReference type="RefSeq" id="WP_321546815.1">
    <property type="nucleotide sequence ID" value="NZ_JAXIVS010000005.1"/>
</dbReference>
<keyword evidence="3" id="KW-1185">Reference proteome</keyword>
<dbReference type="Proteomes" id="UP001291309">
    <property type="component" value="Unassembled WGS sequence"/>
</dbReference>
<protein>
    <submittedName>
        <fullName evidence="2">Uncharacterized protein</fullName>
    </submittedName>
</protein>
<organism evidence="2 3">
    <name type="scientific">Hyalangium rubrum</name>
    <dbReference type="NCBI Taxonomy" id="3103134"/>
    <lineage>
        <taxon>Bacteria</taxon>
        <taxon>Pseudomonadati</taxon>
        <taxon>Myxococcota</taxon>
        <taxon>Myxococcia</taxon>
        <taxon>Myxococcales</taxon>
        <taxon>Cystobacterineae</taxon>
        <taxon>Archangiaceae</taxon>
        <taxon>Hyalangium</taxon>
    </lineage>
</organism>
<feature type="region of interest" description="Disordered" evidence="1">
    <location>
        <begin position="71"/>
        <end position="96"/>
    </location>
</feature>
<gene>
    <name evidence="2" type="ORF">SYV04_16850</name>
</gene>
<evidence type="ECO:0000313" key="2">
    <source>
        <dbReference type="EMBL" id="MDY7228090.1"/>
    </source>
</evidence>
<accession>A0ABU5H407</accession>
<comment type="caution">
    <text evidence="2">The sequence shown here is derived from an EMBL/GenBank/DDBJ whole genome shotgun (WGS) entry which is preliminary data.</text>
</comment>
<name>A0ABU5H407_9BACT</name>